<keyword evidence="2" id="KW-0863">Zinc-finger</keyword>
<evidence type="ECO:0000256" key="3">
    <source>
        <dbReference type="ARBA" id="ARBA00022833"/>
    </source>
</evidence>
<feature type="domain" description="Zinc finger PHD-type" evidence="6">
    <location>
        <begin position="606"/>
        <end position="652"/>
    </location>
</feature>
<dbReference type="InterPro" id="IPR057765">
    <property type="entry name" value="MS1-like_ubiquitin"/>
</dbReference>
<keyword evidence="5" id="KW-0804">Transcription</keyword>
<dbReference type="Pfam" id="PF25565">
    <property type="entry name" value="Ubiquitin_At1g33420"/>
    <property type="match status" value="1"/>
</dbReference>
<comment type="caution">
    <text evidence="7">The sequence shown here is derived from an EMBL/GenBank/DDBJ whole genome shotgun (WGS) entry which is preliminary data.</text>
</comment>
<reference evidence="7 8" key="1">
    <citation type="submission" date="2024-01" db="EMBL/GenBank/DDBJ databases">
        <title>The complete chloroplast genome sequence of Lithospermum erythrorhizon: insights into the phylogenetic relationship among Boraginaceae species and the maternal lineages of purple gromwells.</title>
        <authorList>
            <person name="Okada T."/>
            <person name="Watanabe K."/>
        </authorList>
    </citation>
    <scope>NUCLEOTIDE SEQUENCE [LARGE SCALE GENOMIC DNA]</scope>
</reference>
<name>A0AAV3NWF3_LITER</name>
<dbReference type="InterPro" id="IPR001965">
    <property type="entry name" value="Znf_PHD"/>
</dbReference>
<keyword evidence="4" id="KW-0805">Transcription regulation</keyword>
<keyword evidence="8" id="KW-1185">Reference proteome</keyword>
<dbReference type="InterPro" id="IPR013083">
    <property type="entry name" value="Znf_RING/FYVE/PHD"/>
</dbReference>
<dbReference type="PROSITE" id="PS01359">
    <property type="entry name" value="ZF_PHD_1"/>
    <property type="match status" value="1"/>
</dbReference>
<keyword evidence="1" id="KW-0479">Metal-binding</keyword>
<dbReference type="SMART" id="SM00249">
    <property type="entry name" value="PHD"/>
    <property type="match status" value="1"/>
</dbReference>
<dbReference type="InterPro" id="IPR011011">
    <property type="entry name" value="Znf_FYVE_PHD"/>
</dbReference>
<gene>
    <name evidence="7" type="ORF">LIER_03868</name>
</gene>
<protein>
    <recommendedName>
        <fullName evidence="6">Zinc finger PHD-type domain-containing protein</fullName>
    </recommendedName>
</protein>
<dbReference type="Gene3D" id="3.30.40.10">
    <property type="entry name" value="Zinc/RING finger domain, C3HC4 (zinc finger)"/>
    <property type="match status" value="1"/>
</dbReference>
<sequence length="711" mass="81332">MENNTRKKRKNSSKYHNFHTFCDPGCPIQPTGPFRDNIRLFLEECGEVQGYEVEGMQIWSTLLVHERRGVVVPLYTFQENVKNSARPFCNHCRCAGWSHHFVSKRRYHFIIPVDEDWGKPLKEGVFELQTHLLHGLIHCNGFGHLICINGIEGGSKNLCGKELMDLWDRICTNLLTRKITVEDLSKKHMMELRLLYGIAYGHPWFGKWGYRFCNGSFGVRHHTYDSALEITSSMPLDQIISDFSFDNSWKNIKQIIEYYRKLSETSLITLRDLFRFMLSPKSRIAFGLVGYHSTSNVSFPSEPCSRTAFHDQYVRKDKSGKCRNFTTVAANMEKDGRWSIRRLEFTASVIVAALKEKRAQNKNGSCVMSRQEARDAARLYIGDTGLIDHVLKSMSNVIVGDCIIRKVSNRTTKKLEFSIQEVKNGSQVGLEPGSSSQPVHAPPIIPGRDVYDDISYMYTELLSRYPESDVMNFAVRSILDSKNFVKEWLFRDEPDDMLRYICRLIPISLDLESEHIRNYSPVEYVELPLHATIGDLKVEVQSAMRDTYCTLEEMEIIEIAQMEDLADAELVFGIIESGSELSVRGYGLDLNTDLKHEGGADNWTVRCKCGAQDDDGERMVACDICEIWQHTRCIGIDDSEEVPPLFICETCCTSLAPQRSQRVFNLHNPSAFTIRPHMSDLPGNVTSSRCWELYNSEDRRGSAVSIPKLYC</sequence>
<dbReference type="CDD" id="cd15556">
    <property type="entry name" value="PHD_MMD1_like"/>
    <property type="match status" value="1"/>
</dbReference>
<accession>A0AAV3NWF3</accession>
<keyword evidence="3" id="KW-0862">Zinc</keyword>
<evidence type="ECO:0000256" key="1">
    <source>
        <dbReference type="ARBA" id="ARBA00022723"/>
    </source>
</evidence>
<dbReference type="InterPro" id="IPR019786">
    <property type="entry name" value="Zinc_finger_PHD-type_CS"/>
</dbReference>
<dbReference type="InterPro" id="IPR058054">
    <property type="entry name" value="Znf_MS1-like"/>
</dbReference>
<dbReference type="GO" id="GO:0008270">
    <property type="term" value="F:zinc ion binding"/>
    <property type="evidence" value="ECO:0007669"/>
    <property type="project" value="UniProtKB-KW"/>
</dbReference>
<dbReference type="AlphaFoldDB" id="A0AAV3NWF3"/>
<organism evidence="7 8">
    <name type="scientific">Lithospermum erythrorhizon</name>
    <name type="common">Purple gromwell</name>
    <name type="synonym">Lithospermum officinale var. erythrorhizon</name>
    <dbReference type="NCBI Taxonomy" id="34254"/>
    <lineage>
        <taxon>Eukaryota</taxon>
        <taxon>Viridiplantae</taxon>
        <taxon>Streptophyta</taxon>
        <taxon>Embryophyta</taxon>
        <taxon>Tracheophyta</taxon>
        <taxon>Spermatophyta</taxon>
        <taxon>Magnoliopsida</taxon>
        <taxon>eudicotyledons</taxon>
        <taxon>Gunneridae</taxon>
        <taxon>Pentapetalae</taxon>
        <taxon>asterids</taxon>
        <taxon>lamiids</taxon>
        <taxon>Boraginales</taxon>
        <taxon>Boraginaceae</taxon>
        <taxon>Boraginoideae</taxon>
        <taxon>Lithospermeae</taxon>
        <taxon>Lithospermum</taxon>
    </lineage>
</organism>
<evidence type="ECO:0000256" key="4">
    <source>
        <dbReference type="ARBA" id="ARBA00023015"/>
    </source>
</evidence>
<dbReference type="Pfam" id="PF25874">
    <property type="entry name" value="WHD_plant_repro"/>
    <property type="match status" value="1"/>
</dbReference>
<dbReference type="InterPro" id="IPR059080">
    <property type="entry name" value="WHD_PTC1"/>
</dbReference>
<evidence type="ECO:0000313" key="7">
    <source>
        <dbReference type="EMBL" id="GAA0143111.1"/>
    </source>
</evidence>
<evidence type="ECO:0000259" key="6">
    <source>
        <dbReference type="SMART" id="SM00249"/>
    </source>
</evidence>
<dbReference type="PANTHER" id="PTHR46201">
    <property type="entry name" value="PHD FINGER PROTEIN MALE MEIOCYTE DEATH 1-RELATED"/>
    <property type="match status" value="1"/>
</dbReference>
<dbReference type="Pfam" id="PF00628">
    <property type="entry name" value="PHD"/>
    <property type="match status" value="1"/>
</dbReference>
<dbReference type="PANTHER" id="PTHR46201:SF9">
    <property type="entry name" value="PHD FINGER PROTEIN MALE MEIOCYTE DEATH 1"/>
    <property type="match status" value="1"/>
</dbReference>
<proteinExistence type="predicted"/>
<dbReference type="SUPFAM" id="SSF57903">
    <property type="entry name" value="FYVE/PHD zinc finger"/>
    <property type="match status" value="1"/>
</dbReference>
<evidence type="ECO:0000256" key="5">
    <source>
        <dbReference type="ARBA" id="ARBA00023163"/>
    </source>
</evidence>
<evidence type="ECO:0000313" key="8">
    <source>
        <dbReference type="Proteomes" id="UP001454036"/>
    </source>
</evidence>
<dbReference type="InterPro" id="IPR019787">
    <property type="entry name" value="Znf_PHD-finger"/>
</dbReference>
<dbReference type="Proteomes" id="UP001454036">
    <property type="component" value="Unassembled WGS sequence"/>
</dbReference>
<dbReference type="EMBL" id="BAABME010000477">
    <property type="protein sequence ID" value="GAA0143111.1"/>
    <property type="molecule type" value="Genomic_DNA"/>
</dbReference>
<evidence type="ECO:0000256" key="2">
    <source>
        <dbReference type="ARBA" id="ARBA00022771"/>
    </source>
</evidence>